<protein>
    <recommendedName>
        <fullName evidence="2">Pilus assembly protein PilP</fullName>
    </recommendedName>
</protein>
<dbReference type="AlphaFoldDB" id="X1C9H7"/>
<proteinExistence type="predicted"/>
<dbReference type="InterPro" id="IPR007446">
    <property type="entry name" value="PilP"/>
</dbReference>
<gene>
    <name evidence="1" type="ORF">S01H4_36521</name>
</gene>
<accession>X1C9H7</accession>
<evidence type="ECO:0008006" key="2">
    <source>
        <dbReference type="Google" id="ProtNLM"/>
    </source>
</evidence>
<organism evidence="1">
    <name type="scientific">marine sediment metagenome</name>
    <dbReference type="NCBI Taxonomy" id="412755"/>
    <lineage>
        <taxon>unclassified sequences</taxon>
        <taxon>metagenomes</taxon>
        <taxon>ecological metagenomes</taxon>
    </lineage>
</organism>
<sequence length="167" mass="18647">MTTGCGSNDQKPENKTIALKEIKINKKKTPSTIKNEIKKNIDNETVNAYFYDATGKPDPFVPLITEIRPERKTNDKETLAGPLTPLQKYKLEELNLVAIIKSGDKLSALFEDMDEFGYIVVENTLIGSNGGVVKKITPDKVIIEEDVYNSSGKSEKNIRSIKIQSQE</sequence>
<reference evidence="1" key="1">
    <citation type="journal article" date="2014" name="Front. Microbiol.">
        <title>High frequency of phylogenetically diverse reductive dehalogenase-homologous genes in deep subseafloor sedimentary metagenomes.</title>
        <authorList>
            <person name="Kawai M."/>
            <person name="Futagami T."/>
            <person name="Toyoda A."/>
            <person name="Takaki Y."/>
            <person name="Nishi S."/>
            <person name="Hori S."/>
            <person name="Arai W."/>
            <person name="Tsubouchi T."/>
            <person name="Morono Y."/>
            <person name="Uchiyama I."/>
            <person name="Ito T."/>
            <person name="Fujiyama A."/>
            <person name="Inagaki F."/>
            <person name="Takami H."/>
        </authorList>
    </citation>
    <scope>NUCLEOTIDE SEQUENCE</scope>
    <source>
        <strain evidence="1">Expedition CK06-06</strain>
    </source>
</reference>
<dbReference type="EMBL" id="BART01019534">
    <property type="protein sequence ID" value="GAG93038.1"/>
    <property type="molecule type" value="Genomic_DNA"/>
</dbReference>
<name>X1C9H7_9ZZZZ</name>
<evidence type="ECO:0000313" key="1">
    <source>
        <dbReference type="EMBL" id="GAG93038.1"/>
    </source>
</evidence>
<comment type="caution">
    <text evidence="1">The sequence shown here is derived from an EMBL/GenBank/DDBJ whole genome shotgun (WGS) entry which is preliminary data.</text>
</comment>
<dbReference type="Pfam" id="PF04351">
    <property type="entry name" value="PilP"/>
    <property type="match status" value="1"/>
</dbReference>
<dbReference type="Gene3D" id="2.30.30.830">
    <property type="match status" value="1"/>
</dbReference>